<evidence type="ECO:0000313" key="2">
    <source>
        <dbReference type="Proteomes" id="UP000229112"/>
    </source>
</evidence>
<protein>
    <submittedName>
        <fullName evidence="1">Uncharacterized protein</fullName>
    </submittedName>
</protein>
<accession>A0A2M6WKF8</accession>
<evidence type="ECO:0000313" key="1">
    <source>
        <dbReference type="EMBL" id="PIT93234.1"/>
    </source>
</evidence>
<sequence length="155" mass="18825">MKINITKEQYWNLMRAVYMADWMANAICDADMKQDKKIKEIRNYIFSFAKEMGFEDYTKYDDELGKYYATADMDEEPSTRQLIERYDEYLTWDEIASWLGERDFFRKYSLEEIKNMTSKEYFINSMECEEVWAEELAKYGIQRLKIDENSEKAEK</sequence>
<proteinExistence type="predicted"/>
<organism evidence="1 2">
    <name type="scientific">Candidatus Harrisonbacteria bacterium CG10_big_fil_rev_8_21_14_0_10_38_8</name>
    <dbReference type="NCBI Taxonomy" id="1974582"/>
    <lineage>
        <taxon>Bacteria</taxon>
        <taxon>Candidatus Harrisoniibacteriota</taxon>
    </lineage>
</organism>
<dbReference type="Proteomes" id="UP000229112">
    <property type="component" value="Unassembled WGS sequence"/>
</dbReference>
<comment type="caution">
    <text evidence="1">The sequence shown here is derived from an EMBL/GenBank/DDBJ whole genome shotgun (WGS) entry which is preliminary data.</text>
</comment>
<gene>
    <name evidence="1" type="ORF">COU06_01055</name>
</gene>
<reference evidence="2" key="1">
    <citation type="submission" date="2017-09" db="EMBL/GenBank/DDBJ databases">
        <title>Depth-based differentiation of microbial function through sediment-hosted aquifers and enrichment of novel symbionts in the deep terrestrial subsurface.</title>
        <authorList>
            <person name="Probst A.J."/>
            <person name="Ladd B."/>
            <person name="Jarett J.K."/>
            <person name="Geller-Mcgrath D.E."/>
            <person name="Sieber C.M.K."/>
            <person name="Emerson J.B."/>
            <person name="Anantharaman K."/>
            <person name="Thomas B.C."/>
            <person name="Malmstrom R."/>
            <person name="Stieglmeier M."/>
            <person name="Klingl A."/>
            <person name="Woyke T."/>
            <person name="Ryan C.M."/>
            <person name="Banfield J.F."/>
        </authorList>
    </citation>
    <scope>NUCLEOTIDE SEQUENCE [LARGE SCALE GENOMIC DNA]</scope>
</reference>
<dbReference type="AlphaFoldDB" id="A0A2M6WKF8"/>
<name>A0A2M6WKF8_9BACT</name>
<dbReference type="EMBL" id="PFAY01000008">
    <property type="protein sequence ID" value="PIT93234.1"/>
    <property type="molecule type" value="Genomic_DNA"/>
</dbReference>